<dbReference type="InterPro" id="IPR019494">
    <property type="entry name" value="FIST_C"/>
</dbReference>
<feature type="domain" description="FIST C-domain" evidence="2">
    <location>
        <begin position="226"/>
        <end position="372"/>
    </location>
</feature>
<dbReference type="SMART" id="SM01204">
    <property type="entry name" value="FIST_C"/>
    <property type="match status" value="1"/>
</dbReference>
<dbReference type="PANTHER" id="PTHR40252">
    <property type="entry name" value="BLR0328 PROTEIN"/>
    <property type="match status" value="1"/>
</dbReference>
<protein>
    <submittedName>
        <fullName evidence="3">Histidine kinase</fullName>
    </submittedName>
</protein>
<feature type="domain" description="FIST" evidence="1">
    <location>
        <begin position="29"/>
        <end position="225"/>
    </location>
</feature>
<proteinExistence type="predicted"/>
<dbReference type="PANTHER" id="PTHR40252:SF2">
    <property type="entry name" value="BLR0328 PROTEIN"/>
    <property type="match status" value="1"/>
</dbReference>
<dbReference type="AlphaFoldDB" id="A0A066USM6"/>
<gene>
    <name evidence="3" type="ORF">VFDL14_04955</name>
</gene>
<dbReference type="Pfam" id="PF08495">
    <property type="entry name" value="FIST"/>
    <property type="match status" value="1"/>
</dbReference>
<organism evidence="3 4">
    <name type="scientific">Vibrio fortis</name>
    <dbReference type="NCBI Taxonomy" id="212667"/>
    <lineage>
        <taxon>Bacteria</taxon>
        <taxon>Pseudomonadati</taxon>
        <taxon>Pseudomonadota</taxon>
        <taxon>Gammaproteobacteria</taxon>
        <taxon>Vibrionales</taxon>
        <taxon>Vibrionaceae</taxon>
        <taxon>Vibrio</taxon>
    </lineage>
</organism>
<comment type="caution">
    <text evidence="3">The sequence shown here is derived from an EMBL/GenBank/DDBJ whole genome shotgun (WGS) entry which is preliminary data.</text>
</comment>
<dbReference type="Proteomes" id="UP000027219">
    <property type="component" value="Unassembled WGS sequence"/>
</dbReference>
<keyword evidence="3" id="KW-0418">Kinase</keyword>
<keyword evidence="3" id="KW-0808">Transferase</keyword>
<dbReference type="OrthoDB" id="179842at2"/>
<accession>A0A066USM6</accession>
<dbReference type="STRING" id="212667.VFDL14_04955"/>
<sequence length="394" mass="43185">MKFLSKVSYSHDNVIAVQELLAGLERTHEIACLICYCTEEYSTFAIQELLKEYLPNIPIQGCTTCHGIMTETGFHSGPVIGVLAIYDSGINAYGTGIKSFDGDVTSSTYDAIDMALKKADRAGEVPDLILLHSTPGNEETVMDAIDSKFGTEVPIIGGSAADNKVSGNWSIFTEDLVSINGVSLTVFFSSQSVYSSLNAGHTPTEFSGTVTKARDRILQEIDDKPAVDVYNEWTNYHLGSSDDGFIFEQSSVYPLGRKVGSSYKTPYFKLSHSIRQTECKGIELFTDINEGDVIHLMQGSRKQIISRAANIIHSSYFNDMDHEEKLGAINIFCAGPMLSLKQDMSEVCTQINQALNGLPYICPFTFGEQGRLCGGENAHGNLMVSSATFYRLKK</sequence>
<dbReference type="Pfam" id="PF10442">
    <property type="entry name" value="FIST_C"/>
    <property type="match status" value="1"/>
</dbReference>
<reference evidence="3 4" key="1">
    <citation type="submission" date="2014-02" db="EMBL/GenBank/DDBJ databases">
        <title>Vibrio fortis Dalian14 Genome Sequencing.</title>
        <authorList>
            <person name="Wang Y."/>
            <person name="Song L."/>
            <person name="Liu G."/>
            <person name="Ding J."/>
        </authorList>
    </citation>
    <scope>NUCLEOTIDE SEQUENCE [LARGE SCALE GENOMIC DNA]</scope>
    <source>
        <strain evidence="3 4">Dalian14</strain>
    </source>
</reference>
<keyword evidence="4" id="KW-1185">Reference proteome</keyword>
<dbReference type="RefSeq" id="WP_032549075.1">
    <property type="nucleotide sequence ID" value="NZ_JFFR01000002.1"/>
</dbReference>
<evidence type="ECO:0000313" key="4">
    <source>
        <dbReference type="Proteomes" id="UP000027219"/>
    </source>
</evidence>
<evidence type="ECO:0000259" key="1">
    <source>
        <dbReference type="SMART" id="SM00897"/>
    </source>
</evidence>
<dbReference type="InterPro" id="IPR013702">
    <property type="entry name" value="FIST_domain_N"/>
</dbReference>
<name>A0A066USM6_9VIBR</name>
<evidence type="ECO:0000259" key="2">
    <source>
        <dbReference type="SMART" id="SM01204"/>
    </source>
</evidence>
<evidence type="ECO:0000313" key="3">
    <source>
        <dbReference type="EMBL" id="KDN30085.1"/>
    </source>
</evidence>
<dbReference type="SMART" id="SM00897">
    <property type="entry name" value="FIST"/>
    <property type="match status" value="1"/>
</dbReference>
<dbReference type="GO" id="GO:0016301">
    <property type="term" value="F:kinase activity"/>
    <property type="evidence" value="ECO:0007669"/>
    <property type="project" value="UniProtKB-KW"/>
</dbReference>
<dbReference type="EMBL" id="JFFR01000002">
    <property type="protein sequence ID" value="KDN30085.1"/>
    <property type="molecule type" value="Genomic_DNA"/>
</dbReference>